<proteinExistence type="predicted"/>
<name>A0A6H2DNQ5_9SPHN</name>
<dbReference type="KEGG" id="phao:HF685_10255"/>
<dbReference type="SMART" id="SM00382">
    <property type="entry name" value="AAA"/>
    <property type="match status" value="1"/>
</dbReference>
<evidence type="ECO:0000256" key="2">
    <source>
        <dbReference type="ARBA" id="ARBA00022741"/>
    </source>
</evidence>
<dbReference type="PANTHER" id="PTHR45772:SF10">
    <property type="entry name" value="LIPOPOLYSACCHARIDE EXPORT SYSTEM ATP-BINDING PROTEIN LPTB"/>
    <property type="match status" value="1"/>
</dbReference>
<dbReference type="Pfam" id="PF00005">
    <property type="entry name" value="ABC_tran"/>
    <property type="match status" value="1"/>
</dbReference>
<dbReference type="InterPro" id="IPR030921">
    <property type="entry name" value="LPS_export_LptB"/>
</dbReference>
<dbReference type="PANTHER" id="PTHR45772">
    <property type="entry name" value="CONSERVED COMPONENT OF ABC TRANSPORTER FOR NATURAL AMINO ACIDS-RELATED"/>
    <property type="match status" value="1"/>
</dbReference>
<dbReference type="SUPFAM" id="SSF52540">
    <property type="entry name" value="P-loop containing nucleoside triphosphate hydrolases"/>
    <property type="match status" value="1"/>
</dbReference>
<evidence type="ECO:0000313" key="6">
    <source>
        <dbReference type="Proteomes" id="UP000501600"/>
    </source>
</evidence>
<evidence type="ECO:0000313" key="5">
    <source>
        <dbReference type="EMBL" id="QJB69613.1"/>
    </source>
</evidence>
<organism evidence="5 6">
    <name type="scientific">Parasphingorhabdus halotolerans</name>
    <dbReference type="NCBI Taxonomy" id="2725558"/>
    <lineage>
        <taxon>Bacteria</taxon>
        <taxon>Pseudomonadati</taxon>
        <taxon>Pseudomonadota</taxon>
        <taxon>Alphaproteobacteria</taxon>
        <taxon>Sphingomonadales</taxon>
        <taxon>Sphingomonadaceae</taxon>
        <taxon>Parasphingorhabdus</taxon>
    </lineage>
</organism>
<dbReference type="CDD" id="cd03218">
    <property type="entry name" value="ABC_YhbG"/>
    <property type="match status" value="1"/>
</dbReference>
<reference evidence="5 6" key="1">
    <citation type="submission" date="2020-04" db="EMBL/GenBank/DDBJ databases">
        <title>Genome sequence for Sphingorhabdus sp. strain M1.</title>
        <authorList>
            <person name="Park S.-J."/>
        </authorList>
    </citation>
    <scope>NUCLEOTIDE SEQUENCE [LARGE SCALE GENOMIC DNA]</scope>
    <source>
        <strain evidence="5 6">JK6</strain>
    </source>
</reference>
<dbReference type="Proteomes" id="UP000501600">
    <property type="component" value="Chromosome"/>
</dbReference>
<evidence type="ECO:0000259" key="4">
    <source>
        <dbReference type="PROSITE" id="PS50893"/>
    </source>
</evidence>
<protein>
    <submittedName>
        <fullName evidence="5">LPS export ABC transporter ATP-binding protein</fullName>
    </submittedName>
</protein>
<dbReference type="GO" id="GO:0016887">
    <property type="term" value="F:ATP hydrolysis activity"/>
    <property type="evidence" value="ECO:0007669"/>
    <property type="project" value="InterPro"/>
</dbReference>
<dbReference type="GO" id="GO:0055085">
    <property type="term" value="P:transmembrane transport"/>
    <property type="evidence" value="ECO:0007669"/>
    <property type="project" value="InterPro"/>
</dbReference>
<dbReference type="InterPro" id="IPR027417">
    <property type="entry name" value="P-loop_NTPase"/>
</dbReference>
<dbReference type="NCBIfam" id="TIGR04406">
    <property type="entry name" value="LPS_export_lptB"/>
    <property type="match status" value="1"/>
</dbReference>
<dbReference type="PROSITE" id="PS50893">
    <property type="entry name" value="ABC_TRANSPORTER_2"/>
    <property type="match status" value="1"/>
</dbReference>
<gene>
    <name evidence="5" type="primary">lptB</name>
    <name evidence="5" type="ORF">HF685_10255</name>
</gene>
<dbReference type="InterPro" id="IPR003593">
    <property type="entry name" value="AAA+_ATPase"/>
</dbReference>
<feature type="domain" description="ABC transporter" evidence="4">
    <location>
        <begin position="28"/>
        <end position="260"/>
    </location>
</feature>
<dbReference type="AlphaFoldDB" id="A0A6H2DNQ5"/>
<keyword evidence="1" id="KW-0813">Transport</keyword>
<keyword evidence="6" id="KW-1185">Reference proteome</keyword>
<keyword evidence="2" id="KW-0547">Nucleotide-binding</keyword>
<evidence type="ECO:0000256" key="1">
    <source>
        <dbReference type="ARBA" id="ARBA00022448"/>
    </source>
</evidence>
<dbReference type="GO" id="GO:0005524">
    <property type="term" value="F:ATP binding"/>
    <property type="evidence" value="ECO:0007669"/>
    <property type="project" value="UniProtKB-KW"/>
</dbReference>
<keyword evidence="3 5" id="KW-0067">ATP-binding</keyword>
<dbReference type="GO" id="GO:0043190">
    <property type="term" value="C:ATP-binding cassette (ABC) transporter complex"/>
    <property type="evidence" value="ECO:0007669"/>
    <property type="project" value="InterPro"/>
</dbReference>
<sequence length="264" mass="28373">MDNLSPLDMPAMADPGAAMASDAMEHGLAVVSIAKSYDKRAVLSDVSLSVGRGEVVGLLGPNGAGKTTCFYSVMGLVRPDAGRIMLDGEDITPLPMYRRAILGLGYLPQETSIFRGMTVEQNIIAVLEMVEIDKAVRAETLDRLLDEFGLTKLRSSPAMALSGGERRRCEIARALAASPSIVLLDEPFAGIDPISISDIRDLVVQLKNRGIGVLITDHNVRETLDIVDRACIIYDGQVLFAGSPEALVADENVRRLYLGEGFAL</sequence>
<dbReference type="EMBL" id="CP051217">
    <property type="protein sequence ID" value="QJB69613.1"/>
    <property type="molecule type" value="Genomic_DNA"/>
</dbReference>
<dbReference type="Gene3D" id="3.40.50.300">
    <property type="entry name" value="P-loop containing nucleotide triphosphate hydrolases"/>
    <property type="match status" value="1"/>
</dbReference>
<accession>A0A6H2DNQ5</accession>
<dbReference type="InterPro" id="IPR003439">
    <property type="entry name" value="ABC_transporter-like_ATP-bd"/>
</dbReference>
<evidence type="ECO:0000256" key="3">
    <source>
        <dbReference type="ARBA" id="ARBA00022840"/>
    </source>
</evidence>
<dbReference type="FunFam" id="3.40.50.300:FF:000151">
    <property type="entry name" value="Lipopolysaccharide ABC transporter ATP-binding protein"/>
    <property type="match status" value="1"/>
</dbReference>
<dbReference type="InterPro" id="IPR051120">
    <property type="entry name" value="ABC_AA/LPS_Transport"/>
</dbReference>